<protein>
    <submittedName>
        <fullName evidence="5">ABC-2 type transport system ATP-binding protein</fullName>
    </submittedName>
</protein>
<evidence type="ECO:0000313" key="6">
    <source>
        <dbReference type="Proteomes" id="UP000198734"/>
    </source>
</evidence>
<feature type="domain" description="ABC transporter" evidence="4">
    <location>
        <begin position="4"/>
        <end position="229"/>
    </location>
</feature>
<dbReference type="GO" id="GO:0016887">
    <property type="term" value="F:ATP hydrolysis activity"/>
    <property type="evidence" value="ECO:0007669"/>
    <property type="project" value="InterPro"/>
</dbReference>
<dbReference type="PANTHER" id="PTHR42939:SF1">
    <property type="entry name" value="ABC TRANSPORTER ATP-BINDING PROTEIN ALBC-RELATED"/>
    <property type="match status" value="1"/>
</dbReference>
<name>A0A1I6ASP7_9BACI</name>
<evidence type="ECO:0000256" key="1">
    <source>
        <dbReference type="ARBA" id="ARBA00022448"/>
    </source>
</evidence>
<proteinExistence type="predicted"/>
<accession>A0A1I6ASP7</accession>
<evidence type="ECO:0000256" key="3">
    <source>
        <dbReference type="ARBA" id="ARBA00022840"/>
    </source>
</evidence>
<dbReference type="EMBL" id="FOXU01000009">
    <property type="protein sequence ID" value="SFQ71684.1"/>
    <property type="molecule type" value="Genomic_DNA"/>
</dbReference>
<dbReference type="CDD" id="cd03230">
    <property type="entry name" value="ABC_DR_subfamily_A"/>
    <property type="match status" value="1"/>
</dbReference>
<organism evidence="5 6">
    <name type="scientific">Psychrobacillus psychrotolerans</name>
    <dbReference type="NCBI Taxonomy" id="126156"/>
    <lineage>
        <taxon>Bacteria</taxon>
        <taxon>Bacillati</taxon>
        <taxon>Bacillota</taxon>
        <taxon>Bacilli</taxon>
        <taxon>Bacillales</taxon>
        <taxon>Bacillaceae</taxon>
        <taxon>Psychrobacillus</taxon>
    </lineage>
</organism>
<dbReference type="SUPFAM" id="SSF52540">
    <property type="entry name" value="P-loop containing nucleoside triphosphate hydrolases"/>
    <property type="match status" value="1"/>
</dbReference>
<evidence type="ECO:0000259" key="4">
    <source>
        <dbReference type="PROSITE" id="PS50893"/>
    </source>
</evidence>
<dbReference type="OrthoDB" id="9804819at2"/>
<dbReference type="Gene3D" id="3.40.50.300">
    <property type="entry name" value="P-loop containing nucleotide triphosphate hydrolases"/>
    <property type="match status" value="1"/>
</dbReference>
<keyword evidence="3 5" id="KW-0067">ATP-binding</keyword>
<dbReference type="AlphaFoldDB" id="A0A1I6ASP7"/>
<dbReference type="GO" id="GO:0005524">
    <property type="term" value="F:ATP binding"/>
    <property type="evidence" value="ECO:0007669"/>
    <property type="project" value="UniProtKB-KW"/>
</dbReference>
<gene>
    <name evidence="5" type="ORF">SAMN05421670_3564</name>
</gene>
<dbReference type="STRING" id="126156.SAMN05421670_3564"/>
<dbReference type="PANTHER" id="PTHR42939">
    <property type="entry name" value="ABC TRANSPORTER ATP-BINDING PROTEIN ALBC-RELATED"/>
    <property type="match status" value="1"/>
</dbReference>
<dbReference type="RefSeq" id="WP_093538210.1">
    <property type="nucleotide sequence ID" value="NZ_FOXU01000009.1"/>
</dbReference>
<evidence type="ECO:0000256" key="2">
    <source>
        <dbReference type="ARBA" id="ARBA00022741"/>
    </source>
</evidence>
<dbReference type="Pfam" id="PF00005">
    <property type="entry name" value="ABC_tran"/>
    <property type="match status" value="1"/>
</dbReference>
<reference evidence="6" key="1">
    <citation type="submission" date="2016-10" db="EMBL/GenBank/DDBJ databases">
        <authorList>
            <person name="Varghese N."/>
            <person name="Submissions S."/>
        </authorList>
    </citation>
    <scope>NUCLEOTIDE SEQUENCE [LARGE SCALE GENOMIC DNA]</scope>
    <source>
        <strain evidence="6">DSM 11706</strain>
    </source>
</reference>
<dbReference type="Proteomes" id="UP000198734">
    <property type="component" value="Unassembled WGS sequence"/>
</dbReference>
<evidence type="ECO:0000313" key="5">
    <source>
        <dbReference type="EMBL" id="SFQ71684.1"/>
    </source>
</evidence>
<dbReference type="InterPro" id="IPR051782">
    <property type="entry name" value="ABC_Transporter_VariousFunc"/>
</dbReference>
<sequence>MNVIDCQKVNKGYRRTNALEDITFQLTDQKITGLIGRNGAGKTTLLKILAGLTKHKSGEVNVFGKNPYNNLLVSANSILVDDQMTFPDSLTLEEILRSAPAFYKKWDTQLAVRLFQYFKLDSKQQHSKLSKGSRATFNMIFGLSTHCELTMFDEPTNGMDEAVRTDFYRALLKDYIAHPRSILISSHHLSEIEHLLEDILLIHKGKVVLHADLDEVKEYAVAIQGPVADVEKWTAGEEVLHSKRVDEQKQYAVFKKNSKLERARLEGANIQMLTASEVCMYMTSESKGGIDDVFK</sequence>
<keyword evidence="2" id="KW-0547">Nucleotide-binding</keyword>
<dbReference type="PROSITE" id="PS50893">
    <property type="entry name" value="ABC_TRANSPORTER_2"/>
    <property type="match status" value="1"/>
</dbReference>
<keyword evidence="1" id="KW-0813">Transport</keyword>
<dbReference type="InterPro" id="IPR027417">
    <property type="entry name" value="P-loop_NTPase"/>
</dbReference>
<keyword evidence="6" id="KW-1185">Reference proteome</keyword>
<dbReference type="InterPro" id="IPR003439">
    <property type="entry name" value="ABC_transporter-like_ATP-bd"/>
</dbReference>